<dbReference type="AlphaFoldDB" id="A0A383F055"/>
<dbReference type="EMBL" id="UINC01230457">
    <property type="protein sequence ID" value="SVE62592.1"/>
    <property type="molecule type" value="Genomic_DNA"/>
</dbReference>
<sequence>EGIDNILGGGVIDSFWWSMKHILDPGSISENYGAPMGVILFALFNSVMGLIITGALIGFIVSAIQSAMENAKMGSGFVRESGHYLVLGWNRKGTSILELLSKFGNIARVVVLTEMDISELRTDIRRGPRGLRNLKLLPMQGSIWVNSELRRVAAANASHIILLAETNSGTSADVTTIKTLTLLNTPTYQKNSGRRVKIVAEIVNKENTSIAAIASKHQHPIVSSSDFV</sequence>
<keyword evidence="1" id="KW-0812">Transmembrane</keyword>
<proteinExistence type="predicted"/>
<protein>
    <recommendedName>
        <fullName evidence="3">RCK N-terminal domain-containing protein</fullName>
    </recommendedName>
</protein>
<feature type="transmembrane region" description="Helical" evidence="1">
    <location>
        <begin position="38"/>
        <end position="64"/>
    </location>
</feature>
<dbReference type="GO" id="GO:0006811">
    <property type="term" value="P:monoatomic ion transport"/>
    <property type="evidence" value="ECO:0007669"/>
    <property type="project" value="InterPro"/>
</dbReference>
<gene>
    <name evidence="2" type="ORF">METZ01_LOCUS515446</name>
</gene>
<evidence type="ECO:0008006" key="3">
    <source>
        <dbReference type="Google" id="ProtNLM"/>
    </source>
</evidence>
<organism evidence="2">
    <name type="scientific">marine metagenome</name>
    <dbReference type="NCBI Taxonomy" id="408172"/>
    <lineage>
        <taxon>unclassified sequences</taxon>
        <taxon>metagenomes</taxon>
        <taxon>ecological metagenomes</taxon>
    </lineage>
</organism>
<dbReference type="InterPro" id="IPR044849">
    <property type="entry name" value="CASTOR/POLLUX/SYM8-like"/>
</dbReference>
<dbReference type="Gene3D" id="3.40.50.720">
    <property type="entry name" value="NAD(P)-binding Rossmann-like Domain"/>
    <property type="match status" value="1"/>
</dbReference>
<evidence type="ECO:0000256" key="1">
    <source>
        <dbReference type="SAM" id="Phobius"/>
    </source>
</evidence>
<keyword evidence="1" id="KW-1133">Transmembrane helix</keyword>
<evidence type="ECO:0000313" key="2">
    <source>
        <dbReference type="EMBL" id="SVE62592.1"/>
    </source>
</evidence>
<dbReference type="PANTHER" id="PTHR31563:SF10">
    <property type="entry name" value="ION CHANNEL POLLUX-RELATED"/>
    <property type="match status" value="1"/>
</dbReference>
<keyword evidence="1" id="KW-0472">Membrane</keyword>
<accession>A0A383F055</accession>
<name>A0A383F055_9ZZZZ</name>
<reference evidence="2" key="1">
    <citation type="submission" date="2018-05" db="EMBL/GenBank/DDBJ databases">
        <authorList>
            <person name="Lanie J.A."/>
            <person name="Ng W.-L."/>
            <person name="Kazmierczak K.M."/>
            <person name="Andrzejewski T.M."/>
            <person name="Davidsen T.M."/>
            <person name="Wayne K.J."/>
            <person name="Tettelin H."/>
            <person name="Glass J.I."/>
            <person name="Rusch D."/>
            <person name="Podicherti R."/>
            <person name="Tsui H.-C.T."/>
            <person name="Winkler M.E."/>
        </authorList>
    </citation>
    <scope>NUCLEOTIDE SEQUENCE</scope>
</reference>
<dbReference type="PANTHER" id="PTHR31563">
    <property type="entry name" value="ION CHANNEL POLLUX-RELATED"/>
    <property type="match status" value="1"/>
</dbReference>
<feature type="non-terminal residue" evidence="2">
    <location>
        <position position="1"/>
    </location>
</feature>
<feature type="non-terminal residue" evidence="2">
    <location>
        <position position="228"/>
    </location>
</feature>